<comment type="caution">
    <text evidence="6">The sequence shown here is derived from an EMBL/GenBank/DDBJ whole genome shotgun (WGS) entry which is preliminary data.</text>
</comment>
<dbReference type="Pfam" id="PF13305">
    <property type="entry name" value="TetR_C_33"/>
    <property type="match status" value="1"/>
</dbReference>
<dbReference type="Proteomes" id="UP001500618">
    <property type="component" value="Unassembled WGS sequence"/>
</dbReference>
<reference evidence="6 7" key="1">
    <citation type="journal article" date="2019" name="Int. J. Syst. Evol. Microbiol.">
        <title>The Global Catalogue of Microorganisms (GCM) 10K type strain sequencing project: providing services to taxonomists for standard genome sequencing and annotation.</title>
        <authorList>
            <consortium name="The Broad Institute Genomics Platform"/>
            <consortium name="The Broad Institute Genome Sequencing Center for Infectious Disease"/>
            <person name="Wu L."/>
            <person name="Ma J."/>
        </authorList>
    </citation>
    <scope>NUCLEOTIDE SEQUENCE [LARGE SCALE GENOMIC DNA]</scope>
    <source>
        <strain evidence="6 7">JCM 14718</strain>
    </source>
</reference>
<gene>
    <name evidence="6" type="ORF">GCM10009765_78380</name>
</gene>
<dbReference type="InterPro" id="IPR025996">
    <property type="entry name" value="MT1864/Rv1816-like_C"/>
</dbReference>
<keyword evidence="1" id="KW-0805">Transcription regulation</keyword>
<keyword evidence="7" id="KW-1185">Reference proteome</keyword>
<organism evidence="6 7">
    <name type="scientific">Fodinicola feengrottensis</name>
    <dbReference type="NCBI Taxonomy" id="435914"/>
    <lineage>
        <taxon>Bacteria</taxon>
        <taxon>Bacillati</taxon>
        <taxon>Actinomycetota</taxon>
        <taxon>Actinomycetes</taxon>
        <taxon>Mycobacteriales</taxon>
        <taxon>Fodinicola</taxon>
    </lineage>
</organism>
<evidence type="ECO:0000256" key="1">
    <source>
        <dbReference type="ARBA" id="ARBA00023015"/>
    </source>
</evidence>
<feature type="DNA-binding region" description="H-T-H motif" evidence="4">
    <location>
        <begin position="31"/>
        <end position="50"/>
    </location>
</feature>
<keyword evidence="2 4" id="KW-0238">DNA-binding</keyword>
<dbReference type="Pfam" id="PF00440">
    <property type="entry name" value="TetR_N"/>
    <property type="match status" value="1"/>
</dbReference>
<dbReference type="InterPro" id="IPR050109">
    <property type="entry name" value="HTH-type_TetR-like_transc_reg"/>
</dbReference>
<dbReference type="InterPro" id="IPR009057">
    <property type="entry name" value="Homeodomain-like_sf"/>
</dbReference>
<proteinExistence type="predicted"/>
<dbReference type="InterPro" id="IPR036271">
    <property type="entry name" value="Tet_transcr_reg_TetR-rel_C_sf"/>
</dbReference>
<evidence type="ECO:0000256" key="2">
    <source>
        <dbReference type="ARBA" id="ARBA00023125"/>
    </source>
</evidence>
<evidence type="ECO:0000313" key="7">
    <source>
        <dbReference type="Proteomes" id="UP001500618"/>
    </source>
</evidence>
<dbReference type="PROSITE" id="PS50977">
    <property type="entry name" value="HTH_TETR_2"/>
    <property type="match status" value="1"/>
</dbReference>
<dbReference type="EMBL" id="BAAANY010000042">
    <property type="protein sequence ID" value="GAA1718246.1"/>
    <property type="molecule type" value="Genomic_DNA"/>
</dbReference>
<keyword evidence="3" id="KW-0804">Transcription</keyword>
<dbReference type="InterPro" id="IPR001647">
    <property type="entry name" value="HTH_TetR"/>
</dbReference>
<sequence>MSQDPTPPDAGADLVRAAIDLLAERGPQALQARRLAIAAGTSTMAVYSRFGGMPELVRAVAREGFARLCAHLKASPQTDDCVADLLKMAGAYRQNALENRHLYQVMFGLDESGAQSDTAEGRTAFGYLLRAATRCIDAGRLDQAPPLTVAAQLWSAMHGYVLLEMAGYFGTTGATDVLPSLTTNLVIGLGDLPERARASAAK</sequence>
<dbReference type="Gene3D" id="1.10.357.10">
    <property type="entry name" value="Tetracycline Repressor, domain 2"/>
    <property type="match status" value="1"/>
</dbReference>
<protein>
    <submittedName>
        <fullName evidence="6">TetR/AcrR family transcriptional regulator</fullName>
    </submittedName>
</protein>
<feature type="domain" description="HTH tetR-type" evidence="5">
    <location>
        <begin position="8"/>
        <end position="68"/>
    </location>
</feature>
<dbReference type="PANTHER" id="PTHR30055">
    <property type="entry name" value="HTH-TYPE TRANSCRIPTIONAL REGULATOR RUTR"/>
    <property type="match status" value="1"/>
</dbReference>
<dbReference type="SUPFAM" id="SSF48498">
    <property type="entry name" value="Tetracyclin repressor-like, C-terminal domain"/>
    <property type="match status" value="1"/>
</dbReference>
<dbReference type="PANTHER" id="PTHR30055:SF209">
    <property type="entry name" value="POSSIBLE TRANSCRIPTIONAL REGULATORY PROTEIN (PROBABLY TETR-FAMILY)"/>
    <property type="match status" value="1"/>
</dbReference>
<dbReference type="SUPFAM" id="SSF46689">
    <property type="entry name" value="Homeodomain-like"/>
    <property type="match status" value="1"/>
</dbReference>
<name>A0ABN2J571_9ACTN</name>
<dbReference type="RefSeq" id="WP_279580234.1">
    <property type="nucleotide sequence ID" value="NZ_BAAANY010000042.1"/>
</dbReference>
<accession>A0ABN2J571</accession>
<evidence type="ECO:0000256" key="4">
    <source>
        <dbReference type="PROSITE-ProRule" id="PRU00335"/>
    </source>
</evidence>
<evidence type="ECO:0000313" key="6">
    <source>
        <dbReference type="EMBL" id="GAA1718246.1"/>
    </source>
</evidence>
<evidence type="ECO:0000259" key="5">
    <source>
        <dbReference type="PROSITE" id="PS50977"/>
    </source>
</evidence>
<evidence type="ECO:0000256" key="3">
    <source>
        <dbReference type="ARBA" id="ARBA00023163"/>
    </source>
</evidence>